<dbReference type="InterPro" id="IPR022742">
    <property type="entry name" value="Hydrolase_4"/>
</dbReference>
<dbReference type="RefSeq" id="WP_226575884.1">
    <property type="nucleotide sequence ID" value="NZ_BLAY01000012.1"/>
</dbReference>
<gene>
    <name evidence="2" type="ORF">MiSe_11400</name>
</gene>
<proteinExistence type="predicted"/>
<evidence type="ECO:0000313" key="2">
    <source>
        <dbReference type="EMBL" id="GET36390.1"/>
    </source>
</evidence>
<dbReference type="Proteomes" id="UP001050975">
    <property type="component" value="Unassembled WGS sequence"/>
</dbReference>
<dbReference type="PANTHER" id="PTHR22753:SF48">
    <property type="entry name" value="PHOSPHOLIPID_GLYCEROL ACYLTRANSFERASE DOMAIN-CONTAINING PROTEIN"/>
    <property type="match status" value="1"/>
</dbReference>
<reference evidence="2" key="1">
    <citation type="submission" date="2019-10" db="EMBL/GenBank/DDBJ databases">
        <title>Draft genome sequece of Microseira wollei NIES-4236.</title>
        <authorList>
            <person name="Yamaguchi H."/>
            <person name="Suzuki S."/>
            <person name="Kawachi M."/>
        </authorList>
    </citation>
    <scope>NUCLEOTIDE SEQUENCE</scope>
    <source>
        <strain evidence="2">NIES-4236</strain>
    </source>
</reference>
<dbReference type="Pfam" id="PF12146">
    <property type="entry name" value="Hydrolase_4"/>
    <property type="match status" value="1"/>
</dbReference>
<evidence type="ECO:0000313" key="3">
    <source>
        <dbReference type="Proteomes" id="UP001050975"/>
    </source>
</evidence>
<protein>
    <submittedName>
        <fullName evidence="2">Alpha/beta hydrolase fold protein</fullName>
    </submittedName>
</protein>
<name>A0AAV3X6X8_9CYAN</name>
<dbReference type="Gene3D" id="3.40.50.1820">
    <property type="entry name" value="alpha/beta hydrolase"/>
    <property type="match status" value="1"/>
</dbReference>
<comment type="caution">
    <text evidence="2">The sequence shown here is derived from an EMBL/GenBank/DDBJ whole genome shotgun (WGS) entry which is preliminary data.</text>
</comment>
<dbReference type="InterPro" id="IPR029058">
    <property type="entry name" value="AB_hydrolase_fold"/>
</dbReference>
<keyword evidence="3" id="KW-1185">Reference proteome</keyword>
<dbReference type="GO" id="GO:0016020">
    <property type="term" value="C:membrane"/>
    <property type="evidence" value="ECO:0007669"/>
    <property type="project" value="TreeGrafter"/>
</dbReference>
<dbReference type="EMBL" id="BLAY01000012">
    <property type="protein sequence ID" value="GET36390.1"/>
    <property type="molecule type" value="Genomic_DNA"/>
</dbReference>
<evidence type="ECO:0000259" key="1">
    <source>
        <dbReference type="Pfam" id="PF12146"/>
    </source>
</evidence>
<dbReference type="AlphaFoldDB" id="A0AAV3X6X8"/>
<dbReference type="GO" id="GO:0016787">
    <property type="term" value="F:hydrolase activity"/>
    <property type="evidence" value="ECO:0007669"/>
    <property type="project" value="UniProtKB-KW"/>
</dbReference>
<accession>A0AAV3X6X8</accession>
<dbReference type="PRINTS" id="PR00111">
    <property type="entry name" value="ABHYDROLASE"/>
</dbReference>
<dbReference type="PANTHER" id="PTHR22753">
    <property type="entry name" value="TRANSMEMBRANE PROTEIN 68"/>
    <property type="match status" value="1"/>
</dbReference>
<keyword evidence="2" id="KW-0378">Hydrolase</keyword>
<feature type="domain" description="Serine aminopeptidase S33" evidence="1">
    <location>
        <begin position="60"/>
        <end position="246"/>
    </location>
</feature>
<dbReference type="InterPro" id="IPR000073">
    <property type="entry name" value="AB_hydrolase_1"/>
</dbReference>
<organism evidence="2 3">
    <name type="scientific">Microseira wollei NIES-4236</name>
    <dbReference type="NCBI Taxonomy" id="2530354"/>
    <lineage>
        <taxon>Bacteria</taxon>
        <taxon>Bacillati</taxon>
        <taxon>Cyanobacteriota</taxon>
        <taxon>Cyanophyceae</taxon>
        <taxon>Oscillatoriophycideae</taxon>
        <taxon>Aerosakkonematales</taxon>
        <taxon>Aerosakkonemataceae</taxon>
        <taxon>Microseira</taxon>
    </lineage>
</organism>
<sequence length="277" mass="31069">MPEIKSHPCFLTPKSLKPDYPLFVFLPGMDGTGQLLRSQTAGLEKGFDIRCLAIPPDDLTSWDVLADQVIALIQTEVGKDPQRSVYLCGESFGACLAIKVAIRAPQLFERVILVNPASSISRRPWMYFGIPLTRIVPECFYHFGSLIGLPVLANLERIAPRDRQALMDAVQMVPQKTAVWRLSLLKEFDVSDRQLRRINQPVLVLAGAADRLLPSISEAEHLVKVLPNAEMVVLPHSGHACLLERDVNLYEIIKERKFLACGDRVWASNHQPVSWRV</sequence>
<dbReference type="SUPFAM" id="SSF53474">
    <property type="entry name" value="alpha/beta-Hydrolases"/>
    <property type="match status" value="1"/>
</dbReference>